<dbReference type="EMBL" id="AZMM01017088">
    <property type="protein sequence ID" value="ETJ27136.1"/>
    <property type="molecule type" value="Genomic_DNA"/>
</dbReference>
<sequence>LEFRRVEEITKQTQKEALLASIPELQEKLSREGDLIGSSLTNGGVLYTHQEAFGDDYQLELAVHSSTAVESLTEQPAPWSLAVLKDNQILGYLAYGSDWGNDFQIEDNLEGLVEQILSEEVSKGLYSQEEV</sequence>
<reference evidence="1" key="1">
    <citation type="submission" date="2013-12" db="EMBL/GenBank/DDBJ databases">
        <title>A Varibaculum cambriense genome reconstructed from a premature infant gut community with otherwise low bacterial novelty that shifts toward anaerobic metabolism during the third week of life.</title>
        <authorList>
            <person name="Brown C.T."/>
            <person name="Sharon I."/>
            <person name="Thomas B.C."/>
            <person name="Castelle C.J."/>
            <person name="Morowitz M.J."/>
            <person name="Banfield J.F."/>
        </authorList>
    </citation>
    <scope>NUCLEOTIDE SEQUENCE</scope>
</reference>
<dbReference type="AlphaFoldDB" id="W1XAH4"/>
<feature type="non-terminal residue" evidence="1">
    <location>
        <position position="131"/>
    </location>
</feature>
<proteinExistence type="predicted"/>
<comment type="caution">
    <text evidence="1">The sequence shown here is derived from an EMBL/GenBank/DDBJ whole genome shotgun (WGS) entry which is preliminary data.</text>
</comment>
<name>W1XAH4_9ZZZZ</name>
<evidence type="ECO:0000313" key="1">
    <source>
        <dbReference type="EMBL" id="ETJ27136.1"/>
    </source>
</evidence>
<organism evidence="1">
    <name type="scientific">human gut metagenome</name>
    <dbReference type="NCBI Taxonomy" id="408170"/>
    <lineage>
        <taxon>unclassified sequences</taxon>
        <taxon>metagenomes</taxon>
        <taxon>organismal metagenomes</taxon>
    </lineage>
</organism>
<gene>
    <name evidence="1" type="ORF">Q604_UNBC17088G0001</name>
</gene>
<accession>W1XAH4</accession>
<protein>
    <submittedName>
        <fullName evidence="1">Uncharacterized protein</fullName>
    </submittedName>
</protein>
<feature type="non-terminal residue" evidence="1">
    <location>
        <position position="1"/>
    </location>
</feature>